<proteinExistence type="inferred from homology"/>
<feature type="domain" description="ABC transmembrane type-1" evidence="8">
    <location>
        <begin position="63"/>
        <end position="254"/>
    </location>
</feature>
<dbReference type="PANTHER" id="PTHR43744">
    <property type="entry name" value="ABC TRANSPORTER PERMEASE PROTEIN MG189-RELATED-RELATED"/>
    <property type="match status" value="1"/>
</dbReference>
<comment type="similarity">
    <text evidence="7">Belongs to the binding-protein-dependent transport system permease family.</text>
</comment>
<keyword evidence="5 7" id="KW-1133">Transmembrane helix</keyword>
<evidence type="ECO:0000313" key="10">
    <source>
        <dbReference type="Proteomes" id="UP000271272"/>
    </source>
</evidence>
<keyword evidence="2 7" id="KW-0813">Transport</keyword>
<evidence type="ECO:0000259" key="8">
    <source>
        <dbReference type="PROSITE" id="PS50928"/>
    </source>
</evidence>
<protein>
    <submittedName>
        <fullName evidence="9">Carbohydrate ABC transporter permease</fullName>
    </submittedName>
</protein>
<keyword evidence="3" id="KW-1003">Cell membrane</keyword>
<dbReference type="InterPro" id="IPR035906">
    <property type="entry name" value="MetI-like_sf"/>
</dbReference>
<gene>
    <name evidence="9" type="ORF">EII10_10685</name>
</gene>
<keyword evidence="6 7" id="KW-0472">Membrane</keyword>
<name>A0A3P1UVQ8_9ACTO</name>
<dbReference type="OrthoDB" id="61122at2"/>
<evidence type="ECO:0000256" key="6">
    <source>
        <dbReference type="ARBA" id="ARBA00023136"/>
    </source>
</evidence>
<feature type="transmembrane region" description="Helical" evidence="7">
    <location>
        <begin position="175"/>
        <end position="200"/>
    </location>
</feature>
<dbReference type="SUPFAM" id="SSF161098">
    <property type="entry name" value="MetI-like"/>
    <property type="match status" value="1"/>
</dbReference>
<dbReference type="GO" id="GO:0055085">
    <property type="term" value="P:transmembrane transport"/>
    <property type="evidence" value="ECO:0007669"/>
    <property type="project" value="InterPro"/>
</dbReference>
<dbReference type="RefSeq" id="WP_124934489.1">
    <property type="nucleotide sequence ID" value="NZ_JAGFOU010000030.1"/>
</dbReference>
<comment type="caution">
    <text evidence="9">The sequence shown here is derived from an EMBL/GenBank/DDBJ whole genome shotgun (WGS) entry which is preliminary data.</text>
</comment>
<evidence type="ECO:0000256" key="5">
    <source>
        <dbReference type="ARBA" id="ARBA00022989"/>
    </source>
</evidence>
<accession>A0A3P1UVQ8</accession>
<reference evidence="9 10" key="1">
    <citation type="submission" date="2018-11" db="EMBL/GenBank/DDBJ databases">
        <title>Genomes From Bacteria Associated with the Canine Oral Cavity: a Test Case for Automated Genome-Based Taxonomic Assignment.</title>
        <authorList>
            <person name="Coil D.A."/>
            <person name="Jospin G."/>
            <person name="Darling A.E."/>
            <person name="Wallis C."/>
            <person name="Davis I.J."/>
            <person name="Harris S."/>
            <person name="Eisen J.A."/>
            <person name="Holcombe L.J."/>
            <person name="O'Flynn C."/>
        </authorList>
    </citation>
    <scope>NUCLEOTIDE SEQUENCE [LARGE SCALE GENOMIC DNA]</scope>
    <source>
        <strain evidence="9 10">OH5050</strain>
    </source>
</reference>
<feature type="transmembrane region" description="Helical" evidence="7">
    <location>
        <begin position="98"/>
        <end position="119"/>
    </location>
</feature>
<feature type="transmembrane region" description="Helical" evidence="7">
    <location>
        <begin position="12"/>
        <end position="34"/>
    </location>
</feature>
<keyword evidence="10" id="KW-1185">Reference proteome</keyword>
<dbReference type="CDD" id="cd06261">
    <property type="entry name" value="TM_PBP2"/>
    <property type="match status" value="1"/>
</dbReference>
<dbReference type="GO" id="GO:0005886">
    <property type="term" value="C:plasma membrane"/>
    <property type="evidence" value="ECO:0007669"/>
    <property type="project" value="UniProtKB-SubCell"/>
</dbReference>
<dbReference type="PROSITE" id="PS50928">
    <property type="entry name" value="ABC_TM1"/>
    <property type="match status" value="1"/>
</dbReference>
<evidence type="ECO:0000313" key="9">
    <source>
        <dbReference type="EMBL" id="RRD25245.1"/>
    </source>
</evidence>
<dbReference type="AlphaFoldDB" id="A0A3P1UVQ8"/>
<dbReference type="EMBL" id="RQZC01000024">
    <property type="protein sequence ID" value="RRD25245.1"/>
    <property type="molecule type" value="Genomic_DNA"/>
</dbReference>
<feature type="transmembrane region" description="Helical" evidence="7">
    <location>
        <begin position="131"/>
        <end position="154"/>
    </location>
</feature>
<evidence type="ECO:0000256" key="7">
    <source>
        <dbReference type="RuleBase" id="RU363032"/>
    </source>
</evidence>
<evidence type="ECO:0000256" key="1">
    <source>
        <dbReference type="ARBA" id="ARBA00004651"/>
    </source>
</evidence>
<organism evidence="9 10">
    <name type="scientific">Actinomyces bowdenii</name>
    <dbReference type="NCBI Taxonomy" id="131109"/>
    <lineage>
        <taxon>Bacteria</taxon>
        <taxon>Bacillati</taxon>
        <taxon>Actinomycetota</taxon>
        <taxon>Actinomycetes</taxon>
        <taxon>Actinomycetales</taxon>
        <taxon>Actinomycetaceae</taxon>
        <taxon>Actinomyces</taxon>
    </lineage>
</organism>
<dbReference type="Gene3D" id="1.10.3720.10">
    <property type="entry name" value="MetI-like"/>
    <property type="match status" value="1"/>
</dbReference>
<feature type="transmembrane region" description="Helical" evidence="7">
    <location>
        <begin position="67"/>
        <end position="91"/>
    </location>
</feature>
<feature type="transmembrane region" description="Helical" evidence="7">
    <location>
        <begin position="235"/>
        <end position="254"/>
    </location>
</feature>
<evidence type="ECO:0000256" key="4">
    <source>
        <dbReference type="ARBA" id="ARBA00022692"/>
    </source>
</evidence>
<sequence>MRISRTERTISYVVLAVFALQALLPVAYILILALGSERIGDDSWGHVENLATAWERGRFSQYMANSVTVALIVVSAALALSLMSGYVLGILRPRGSDALFYVFLVGIMVPSEAIILPLFFDLRAVGLIDTIWAVALPQIAQSLAFGTFWMRAFFRGVDPSILEAARLDGAGDLRILWSVLLPLGRPAVVTQIVLTFMWTWNDFLIPLVMSPSGTVRTAPLGLAFFQGQYTQGSTLLAAGAVLVALPVVVLYLFLQRQFISGITEGAVKG</sequence>
<dbReference type="Proteomes" id="UP000271272">
    <property type="component" value="Unassembled WGS sequence"/>
</dbReference>
<dbReference type="InterPro" id="IPR000515">
    <property type="entry name" value="MetI-like"/>
</dbReference>
<evidence type="ECO:0000256" key="2">
    <source>
        <dbReference type="ARBA" id="ARBA00022448"/>
    </source>
</evidence>
<dbReference type="PANTHER" id="PTHR43744:SF12">
    <property type="entry name" value="ABC TRANSPORTER PERMEASE PROTEIN MG189-RELATED"/>
    <property type="match status" value="1"/>
</dbReference>
<comment type="subcellular location">
    <subcellularLocation>
        <location evidence="1 7">Cell membrane</location>
        <topology evidence="1 7">Multi-pass membrane protein</topology>
    </subcellularLocation>
</comment>
<evidence type="ECO:0000256" key="3">
    <source>
        <dbReference type="ARBA" id="ARBA00022475"/>
    </source>
</evidence>
<keyword evidence="4 7" id="KW-0812">Transmembrane</keyword>
<dbReference type="Pfam" id="PF00528">
    <property type="entry name" value="BPD_transp_1"/>
    <property type="match status" value="1"/>
</dbReference>